<name>A0A4Z2JBQ4_9TELE</name>
<gene>
    <name evidence="2" type="ORF">EYF80_002154</name>
</gene>
<dbReference type="Proteomes" id="UP000314294">
    <property type="component" value="Unassembled WGS sequence"/>
</dbReference>
<proteinExistence type="predicted"/>
<feature type="compositionally biased region" description="Polar residues" evidence="1">
    <location>
        <begin position="99"/>
        <end position="109"/>
    </location>
</feature>
<evidence type="ECO:0000256" key="1">
    <source>
        <dbReference type="SAM" id="MobiDB-lite"/>
    </source>
</evidence>
<sequence length="142" mass="15575">MYSLNPCVCSQSSRRVALVKRRTSHALYRHASSPLSARDTLWILEQYAAAQLPSGKVWGESGDPHTPEIRTELLGRKQYLNASALSNLLPNWATQLSSSTGLSMGSPRNTVKLETPDKPGMDSLHAASRISIEVESSIALWL</sequence>
<keyword evidence="3" id="KW-1185">Reference proteome</keyword>
<dbReference type="AlphaFoldDB" id="A0A4Z2JBQ4"/>
<comment type="caution">
    <text evidence="2">The sequence shown here is derived from an EMBL/GenBank/DDBJ whole genome shotgun (WGS) entry which is preliminary data.</text>
</comment>
<reference evidence="2 3" key="1">
    <citation type="submission" date="2019-03" db="EMBL/GenBank/DDBJ databases">
        <title>First draft genome of Liparis tanakae, snailfish: a comprehensive survey of snailfish specific genes.</title>
        <authorList>
            <person name="Kim W."/>
            <person name="Song I."/>
            <person name="Jeong J.-H."/>
            <person name="Kim D."/>
            <person name="Kim S."/>
            <person name="Ryu S."/>
            <person name="Song J.Y."/>
            <person name="Lee S.K."/>
        </authorList>
    </citation>
    <scope>NUCLEOTIDE SEQUENCE [LARGE SCALE GENOMIC DNA]</scope>
    <source>
        <tissue evidence="2">Muscle</tissue>
    </source>
</reference>
<dbReference type="EMBL" id="SRLO01000010">
    <property type="protein sequence ID" value="TNN87437.1"/>
    <property type="molecule type" value="Genomic_DNA"/>
</dbReference>
<evidence type="ECO:0000313" key="2">
    <source>
        <dbReference type="EMBL" id="TNN87437.1"/>
    </source>
</evidence>
<evidence type="ECO:0000313" key="3">
    <source>
        <dbReference type="Proteomes" id="UP000314294"/>
    </source>
</evidence>
<protein>
    <submittedName>
        <fullName evidence="2">Uncharacterized protein</fullName>
    </submittedName>
</protein>
<organism evidence="2 3">
    <name type="scientific">Liparis tanakae</name>
    <name type="common">Tanaka's snailfish</name>
    <dbReference type="NCBI Taxonomy" id="230148"/>
    <lineage>
        <taxon>Eukaryota</taxon>
        <taxon>Metazoa</taxon>
        <taxon>Chordata</taxon>
        <taxon>Craniata</taxon>
        <taxon>Vertebrata</taxon>
        <taxon>Euteleostomi</taxon>
        <taxon>Actinopterygii</taxon>
        <taxon>Neopterygii</taxon>
        <taxon>Teleostei</taxon>
        <taxon>Neoteleostei</taxon>
        <taxon>Acanthomorphata</taxon>
        <taxon>Eupercaria</taxon>
        <taxon>Perciformes</taxon>
        <taxon>Cottioidei</taxon>
        <taxon>Cottales</taxon>
        <taxon>Liparidae</taxon>
        <taxon>Liparis</taxon>
    </lineage>
</organism>
<accession>A0A4Z2JBQ4</accession>
<feature type="region of interest" description="Disordered" evidence="1">
    <location>
        <begin position="99"/>
        <end position="122"/>
    </location>
</feature>